<accession>A0AAV9Q0K1</accession>
<name>A0AAV9Q0K1_9PEZI</name>
<gene>
    <name evidence="1" type="ORF">LTR25_007506</name>
</gene>
<keyword evidence="2" id="KW-1185">Reference proteome</keyword>
<evidence type="ECO:0000313" key="1">
    <source>
        <dbReference type="EMBL" id="KAK5532802.1"/>
    </source>
</evidence>
<comment type="caution">
    <text evidence="1">The sequence shown here is derived from an EMBL/GenBank/DDBJ whole genome shotgun (WGS) entry which is preliminary data.</text>
</comment>
<protein>
    <submittedName>
        <fullName evidence="1">Uncharacterized protein</fullName>
    </submittedName>
</protein>
<organism evidence="1 2">
    <name type="scientific">Vermiconidia calcicola</name>
    <dbReference type="NCBI Taxonomy" id="1690605"/>
    <lineage>
        <taxon>Eukaryota</taxon>
        <taxon>Fungi</taxon>
        <taxon>Dikarya</taxon>
        <taxon>Ascomycota</taxon>
        <taxon>Pezizomycotina</taxon>
        <taxon>Dothideomycetes</taxon>
        <taxon>Dothideomycetidae</taxon>
        <taxon>Mycosphaerellales</taxon>
        <taxon>Extremaceae</taxon>
        <taxon>Vermiconidia</taxon>
    </lineage>
</organism>
<dbReference type="AlphaFoldDB" id="A0AAV9Q0K1"/>
<dbReference type="Proteomes" id="UP001345827">
    <property type="component" value="Unassembled WGS sequence"/>
</dbReference>
<sequence length="325" mass="36087">MCFNCAWPWHRPLQLAAEPVKQEYIFLDDNAEFYEDRRTAFLTFLFTLLFLAPLSRRPLRTPPHLHLARLGAINAPIMPNYYNYQSLYPSSLNDPRNAGHWENPADWPRTFYYVSADGTQQGIHPPAPVYQSNQPAQQGMYYFAGGSSAPAGYYMNGLYHGASAPAATSGWPYTCYPYSSTPAASSFCAAYGYSPYHTAPQSYSYPMTGMAPWMQTSAPAQAAAAVAANATLQQMPNAPAFFVGATSAEMQAQNAILAANLAAGQSQPTMLAPYKPGSSPQFWCKELDGSWTLREYNDTLKSDFPPGRWERHGTSGYYYYVRHSS</sequence>
<dbReference type="EMBL" id="JAXLQG010000014">
    <property type="protein sequence ID" value="KAK5532802.1"/>
    <property type="molecule type" value="Genomic_DNA"/>
</dbReference>
<proteinExistence type="predicted"/>
<evidence type="ECO:0000313" key="2">
    <source>
        <dbReference type="Proteomes" id="UP001345827"/>
    </source>
</evidence>
<reference evidence="1 2" key="1">
    <citation type="submission" date="2023-06" db="EMBL/GenBank/DDBJ databases">
        <title>Black Yeasts Isolated from many extreme environments.</title>
        <authorList>
            <person name="Coleine C."/>
            <person name="Stajich J.E."/>
            <person name="Selbmann L."/>
        </authorList>
    </citation>
    <scope>NUCLEOTIDE SEQUENCE [LARGE SCALE GENOMIC DNA]</scope>
    <source>
        <strain evidence="1 2">CCFEE 5887</strain>
    </source>
</reference>